<dbReference type="PANTHER" id="PTHR35493">
    <property type="entry name" value="STRUCTURAL MAINTENANCE OF CHROMOSOMES PROTEIN"/>
    <property type="match status" value="1"/>
</dbReference>
<sequence length="129" mass="14194">MLLLKASLRCHLGVCKQSTTSSHVKADKVVGRPYFDDQVSCPEATISSEFSLGDPTGPESPDDMFLKDFNPCLTPYSTKTRSKEFDEIRGYNSPDEAGLFGSSSNVWSTNYSQVGKTSKSSEYCQMAIK</sequence>
<dbReference type="AlphaFoldDB" id="A0A835IAT8"/>
<feature type="non-terminal residue" evidence="1">
    <location>
        <position position="129"/>
    </location>
</feature>
<proteinExistence type="predicted"/>
<protein>
    <submittedName>
        <fullName evidence="1">Uncharacterized protein</fullName>
    </submittedName>
</protein>
<dbReference type="PANTHER" id="PTHR35493:SF1">
    <property type="entry name" value="STRUCTURAL MAINTENANCE OF CHROMOSOMES PROTEIN"/>
    <property type="match status" value="1"/>
</dbReference>
<dbReference type="EMBL" id="JADFTS010000003">
    <property type="protein sequence ID" value="KAF9612478.1"/>
    <property type="molecule type" value="Genomic_DNA"/>
</dbReference>
<gene>
    <name evidence="1" type="ORF">IFM89_000226</name>
</gene>
<name>A0A835IAT8_9MAGN</name>
<organism evidence="1 2">
    <name type="scientific">Coptis chinensis</name>
    <dbReference type="NCBI Taxonomy" id="261450"/>
    <lineage>
        <taxon>Eukaryota</taxon>
        <taxon>Viridiplantae</taxon>
        <taxon>Streptophyta</taxon>
        <taxon>Embryophyta</taxon>
        <taxon>Tracheophyta</taxon>
        <taxon>Spermatophyta</taxon>
        <taxon>Magnoliopsida</taxon>
        <taxon>Ranunculales</taxon>
        <taxon>Ranunculaceae</taxon>
        <taxon>Coptidoideae</taxon>
        <taxon>Coptis</taxon>
    </lineage>
</organism>
<reference evidence="1 2" key="1">
    <citation type="submission" date="2020-10" db="EMBL/GenBank/DDBJ databases">
        <title>The Coptis chinensis genome and diversification of protoberbering-type alkaloids.</title>
        <authorList>
            <person name="Wang B."/>
            <person name="Shu S."/>
            <person name="Song C."/>
            <person name="Liu Y."/>
        </authorList>
    </citation>
    <scope>NUCLEOTIDE SEQUENCE [LARGE SCALE GENOMIC DNA]</scope>
    <source>
        <strain evidence="1">HL-2020</strain>
        <tissue evidence="1">Leaf</tissue>
    </source>
</reference>
<keyword evidence="2" id="KW-1185">Reference proteome</keyword>
<accession>A0A835IAT8</accession>
<dbReference type="OrthoDB" id="1692999at2759"/>
<dbReference type="Proteomes" id="UP000631114">
    <property type="component" value="Unassembled WGS sequence"/>
</dbReference>
<comment type="caution">
    <text evidence="1">The sequence shown here is derived from an EMBL/GenBank/DDBJ whole genome shotgun (WGS) entry which is preliminary data.</text>
</comment>
<evidence type="ECO:0000313" key="2">
    <source>
        <dbReference type="Proteomes" id="UP000631114"/>
    </source>
</evidence>
<evidence type="ECO:0000313" key="1">
    <source>
        <dbReference type="EMBL" id="KAF9612478.1"/>
    </source>
</evidence>